<evidence type="ECO:0000256" key="2">
    <source>
        <dbReference type="SAM" id="MobiDB-lite"/>
    </source>
</evidence>
<protein>
    <submittedName>
        <fullName evidence="5">SNAP receptor, synaptobrevin</fullName>
    </submittedName>
</protein>
<dbReference type="SUPFAM" id="SSF58038">
    <property type="entry name" value="SNARE fusion complex"/>
    <property type="match status" value="1"/>
</dbReference>
<evidence type="ECO:0000256" key="1">
    <source>
        <dbReference type="PROSITE-ProRule" id="PRU00290"/>
    </source>
</evidence>
<feature type="transmembrane region" description="Helical" evidence="3">
    <location>
        <begin position="98"/>
        <end position="117"/>
    </location>
</feature>
<gene>
    <name evidence="5" type="primary">SYB1</name>
    <name evidence="5" type="ORF">HETSPECPRED_000822</name>
</gene>
<comment type="caution">
    <text evidence="5">The sequence shown here is derived from an EMBL/GenBank/DDBJ whole genome shotgun (WGS) entry which is preliminary data.</text>
</comment>
<dbReference type="InterPro" id="IPR016444">
    <property type="entry name" value="Synaptobrevin/VAMP"/>
</dbReference>
<organism evidence="5 6">
    <name type="scientific">Heterodermia speciosa</name>
    <dbReference type="NCBI Taxonomy" id="116794"/>
    <lineage>
        <taxon>Eukaryota</taxon>
        <taxon>Fungi</taxon>
        <taxon>Dikarya</taxon>
        <taxon>Ascomycota</taxon>
        <taxon>Pezizomycotina</taxon>
        <taxon>Lecanoromycetes</taxon>
        <taxon>OSLEUM clade</taxon>
        <taxon>Lecanoromycetidae</taxon>
        <taxon>Caliciales</taxon>
        <taxon>Physciaceae</taxon>
        <taxon>Heterodermia</taxon>
    </lineage>
</organism>
<evidence type="ECO:0000313" key="5">
    <source>
        <dbReference type="EMBL" id="CAF9912075.1"/>
    </source>
</evidence>
<keyword evidence="3" id="KW-0472">Membrane</keyword>
<dbReference type="InterPro" id="IPR042855">
    <property type="entry name" value="V_SNARE_CC"/>
</dbReference>
<dbReference type="PROSITE" id="PS50892">
    <property type="entry name" value="V_SNARE"/>
    <property type="match status" value="1"/>
</dbReference>
<name>A0A8H3EUV8_9LECA</name>
<keyword evidence="1" id="KW-0175">Coiled coil</keyword>
<keyword evidence="3" id="KW-1133">Transmembrane helix</keyword>
<feature type="compositionally biased region" description="Basic and acidic residues" evidence="2">
    <location>
        <begin position="1"/>
        <end position="10"/>
    </location>
</feature>
<evidence type="ECO:0000256" key="3">
    <source>
        <dbReference type="SAM" id="Phobius"/>
    </source>
</evidence>
<reference evidence="5" key="1">
    <citation type="submission" date="2021-03" db="EMBL/GenBank/DDBJ databases">
        <authorList>
            <person name="Tagirdzhanova G."/>
        </authorList>
    </citation>
    <scope>NUCLEOTIDE SEQUENCE</scope>
</reference>
<feature type="domain" description="V-SNARE coiled-coil homology" evidence="4">
    <location>
        <begin position="34"/>
        <end position="94"/>
    </location>
</feature>
<dbReference type="AlphaFoldDB" id="A0A8H3EUV8"/>
<proteinExistence type="predicted"/>
<dbReference type="EMBL" id="CAJPDS010000011">
    <property type="protein sequence ID" value="CAF9912075.1"/>
    <property type="molecule type" value="Genomic_DNA"/>
</dbReference>
<feature type="region of interest" description="Disordered" evidence="2">
    <location>
        <begin position="1"/>
        <end position="34"/>
    </location>
</feature>
<dbReference type="PANTHER" id="PTHR45701">
    <property type="entry name" value="SYNAPTOBREVIN FAMILY MEMBER"/>
    <property type="match status" value="1"/>
</dbReference>
<evidence type="ECO:0000259" key="4">
    <source>
        <dbReference type="PROSITE" id="PS50892"/>
    </source>
</evidence>
<dbReference type="PIRSF" id="PIRSF005409">
    <property type="entry name" value="Synaptobrevin_euk"/>
    <property type="match status" value="1"/>
</dbReference>
<keyword evidence="3" id="KW-0812">Transmembrane</keyword>
<dbReference type="GO" id="GO:0016192">
    <property type="term" value="P:vesicle-mediated transport"/>
    <property type="evidence" value="ECO:0007669"/>
    <property type="project" value="InterPro"/>
</dbReference>
<dbReference type="Gene3D" id="1.20.5.110">
    <property type="match status" value="1"/>
</dbReference>
<evidence type="ECO:0000313" key="6">
    <source>
        <dbReference type="Proteomes" id="UP000664521"/>
    </source>
</evidence>
<dbReference type="GO" id="GO:0016020">
    <property type="term" value="C:membrane"/>
    <property type="evidence" value="ECO:0007669"/>
    <property type="project" value="InterPro"/>
</dbReference>
<dbReference type="OrthoDB" id="190375at2759"/>
<accession>A0A8H3EUV8</accession>
<sequence length="130" mass="14444">MASPHGREQPYDPYIPAGGSAGAGNPAPDGGNQRTAALQAQIDDTVGIMRQNITRVQERGENVDRLGDKTQGLSDSAANFRRGANRVRKQMFWKNMKMRFWVIIGIIILLLVIIIPGKAIPPWEHRKREA</sequence>
<keyword evidence="5" id="KW-0675">Receptor</keyword>
<dbReference type="InterPro" id="IPR001388">
    <property type="entry name" value="Synaptobrevin-like"/>
</dbReference>
<dbReference type="PRINTS" id="PR00219">
    <property type="entry name" value="SYNAPTOBREVN"/>
</dbReference>
<keyword evidence="6" id="KW-1185">Reference proteome</keyword>
<dbReference type="Proteomes" id="UP000664521">
    <property type="component" value="Unassembled WGS sequence"/>
</dbReference>
<dbReference type="Pfam" id="PF00957">
    <property type="entry name" value="Synaptobrevin"/>
    <property type="match status" value="1"/>
</dbReference>
<dbReference type="CDD" id="cd15874">
    <property type="entry name" value="R-SNARE_Snc1"/>
    <property type="match status" value="1"/>
</dbReference>